<feature type="compositionally biased region" description="Low complexity" evidence="10">
    <location>
        <begin position="232"/>
        <end position="263"/>
    </location>
</feature>
<dbReference type="InterPro" id="IPR051045">
    <property type="entry name" value="TonB-dependent_transducer"/>
</dbReference>
<keyword evidence="8" id="KW-1133">Transmembrane helix</keyword>
<keyword evidence="13" id="KW-1185">Reference proteome</keyword>
<evidence type="ECO:0000256" key="2">
    <source>
        <dbReference type="ARBA" id="ARBA00006555"/>
    </source>
</evidence>
<feature type="domain" description="TonB C-terminal" evidence="11">
    <location>
        <begin position="260"/>
        <end position="352"/>
    </location>
</feature>
<dbReference type="PROSITE" id="PS52015">
    <property type="entry name" value="TONB_CTD"/>
    <property type="match status" value="1"/>
</dbReference>
<accession>A0ABX1LX79</accession>
<keyword evidence="9" id="KW-0472">Membrane</keyword>
<evidence type="ECO:0000256" key="7">
    <source>
        <dbReference type="ARBA" id="ARBA00022927"/>
    </source>
</evidence>
<feature type="compositionally biased region" description="Polar residues" evidence="10">
    <location>
        <begin position="376"/>
        <end position="385"/>
    </location>
</feature>
<dbReference type="NCBIfam" id="TIGR01352">
    <property type="entry name" value="tonB_Cterm"/>
    <property type="match status" value="1"/>
</dbReference>
<feature type="region of interest" description="Disordered" evidence="10">
    <location>
        <begin position="351"/>
        <end position="472"/>
    </location>
</feature>
<keyword evidence="6" id="KW-0812">Transmembrane</keyword>
<feature type="compositionally biased region" description="Polar residues" evidence="10">
    <location>
        <begin position="208"/>
        <end position="221"/>
    </location>
</feature>
<feature type="compositionally biased region" description="Low complexity" evidence="10">
    <location>
        <begin position="424"/>
        <end position="437"/>
    </location>
</feature>
<dbReference type="Gene3D" id="3.30.1150.10">
    <property type="match status" value="1"/>
</dbReference>
<reference evidence="12 13" key="1">
    <citation type="submission" date="2020-03" db="EMBL/GenBank/DDBJ databases">
        <title>Draft Genome Sequence of 2-Methylisoborneol Producing Pseudanabaena yagii Strain GIHE-NHR1 Isolated from North Han River in South Korea.</title>
        <authorList>
            <person name="Jeong J."/>
        </authorList>
    </citation>
    <scope>NUCLEOTIDE SEQUENCE [LARGE SCALE GENOMIC DNA]</scope>
    <source>
        <strain evidence="12 13">GIHE-NHR1</strain>
    </source>
</reference>
<evidence type="ECO:0000256" key="8">
    <source>
        <dbReference type="ARBA" id="ARBA00022989"/>
    </source>
</evidence>
<sequence>MNDTQQEQELHQQLANSHRDREWKALKIFMSISIPCSVALHFVTLSALPQLGGQVGNSNRDSQEELLEFKIVEESQETKLEDINQILDTRQAENIEEAIAFAPIANLKDSSTIGNPDSNNTSTDSAKGAGNLSPTDSEKPIDSQNPAEAAKDIVKTTSSILSNTLPNALKVAPNTPNLFQGKGSLGSLVPNGTNKNATGLGWGKNGDRQSNFGNGRSSSSALGKIGAPLGLPTGNINSTSTNNSNNPSNSTVPANPSNNSPNTKIRCQSCAKPDYPVNARDRGLEGQAKVAVDVDSNGNVINVRLLNSSGHSELDEAAKQAAWNWKFDPSQNGKQAIPASINFQIENSDYAKRRQEQRQLEPKREENIAPIAAPIQPSQTSQNPIQKEPVAPKTAPVQPTNVDIPRDNILPTKPTPSTSAPIETISQPPITPQTTPSLVTEPPIAPAPVILPESPSNQEKPSPSSTKVETSK</sequence>
<organism evidence="12 13">
    <name type="scientific">Pseudanabaena yagii GIHE-NHR1</name>
    <dbReference type="NCBI Taxonomy" id="2722753"/>
    <lineage>
        <taxon>Bacteria</taxon>
        <taxon>Bacillati</taxon>
        <taxon>Cyanobacteriota</taxon>
        <taxon>Cyanophyceae</taxon>
        <taxon>Pseudanabaenales</taxon>
        <taxon>Pseudanabaenaceae</taxon>
        <taxon>Pseudanabaena</taxon>
        <taxon>Pseudanabaena yagii</taxon>
    </lineage>
</organism>
<feature type="compositionally biased region" description="Polar residues" evidence="10">
    <location>
        <begin position="454"/>
        <end position="472"/>
    </location>
</feature>
<comment type="caution">
    <text evidence="12">The sequence shown here is derived from an EMBL/GenBank/DDBJ whole genome shotgun (WGS) entry which is preliminary data.</text>
</comment>
<dbReference type="Proteomes" id="UP000738376">
    <property type="component" value="Unassembled WGS sequence"/>
</dbReference>
<dbReference type="InterPro" id="IPR006260">
    <property type="entry name" value="TonB/TolA_C"/>
</dbReference>
<gene>
    <name evidence="12" type="ORF">HC246_22770</name>
</gene>
<feature type="region of interest" description="Disordered" evidence="10">
    <location>
        <begin position="109"/>
        <end position="148"/>
    </location>
</feature>
<evidence type="ECO:0000256" key="3">
    <source>
        <dbReference type="ARBA" id="ARBA00022448"/>
    </source>
</evidence>
<dbReference type="SUPFAM" id="SSF74653">
    <property type="entry name" value="TolA/TonB C-terminal domain"/>
    <property type="match status" value="1"/>
</dbReference>
<comment type="subcellular location">
    <subcellularLocation>
        <location evidence="1">Cell inner membrane</location>
        <topology evidence="1">Single-pass membrane protein</topology>
        <orientation evidence="1">Periplasmic side</orientation>
    </subcellularLocation>
</comment>
<evidence type="ECO:0000256" key="6">
    <source>
        <dbReference type="ARBA" id="ARBA00022692"/>
    </source>
</evidence>
<evidence type="ECO:0000313" key="13">
    <source>
        <dbReference type="Proteomes" id="UP000738376"/>
    </source>
</evidence>
<evidence type="ECO:0000256" key="9">
    <source>
        <dbReference type="ARBA" id="ARBA00023136"/>
    </source>
</evidence>
<evidence type="ECO:0000313" key="12">
    <source>
        <dbReference type="EMBL" id="NMF60769.1"/>
    </source>
</evidence>
<dbReference type="InterPro" id="IPR037682">
    <property type="entry name" value="TonB_C"/>
</dbReference>
<name>A0ABX1LX79_9CYAN</name>
<evidence type="ECO:0000259" key="11">
    <source>
        <dbReference type="PROSITE" id="PS52015"/>
    </source>
</evidence>
<evidence type="ECO:0000256" key="5">
    <source>
        <dbReference type="ARBA" id="ARBA00022519"/>
    </source>
</evidence>
<comment type="similarity">
    <text evidence="2">Belongs to the TonB family.</text>
</comment>
<feature type="compositionally biased region" description="Basic and acidic residues" evidence="10">
    <location>
        <begin position="351"/>
        <end position="367"/>
    </location>
</feature>
<keyword evidence="4" id="KW-1003">Cell membrane</keyword>
<feature type="region of interest" description="Disordered" evidence="10">
    <location>
        <begin position="182"/>
        <end position="269"/>
    </location>
</feature>
<dbReference type="RefSeq" id="WP_169365711.1">
    <property type="nucleotide sequence ID" value="NZ_JAAVJL010000004.1"/>
</dbReference>
<dbReference type="Pfam" id="PF03544">
    <property type="entry name" value="TonB_C"/>
    <property type="match status" value="1"/>
</dbReference>
<keyword evidence="7" id="KW-0653">Protein transport</keyword>
<dbReference type="EMBL" id="JAAVJL010000004">
    <property type="protein sequence ID" value="NMF60769.1"/>
    <property type="molecule type" value="Genomic_DNA"/>
</dbReference>
<proteinExistence type="inferred from homology"/>
<keyword evidence="5" id="KW-0997">Cell inner membrane</keyword>
<evidence type="ECO:0000256" key="4">
    <source>
        <dbReference type="ARBA" id="ARBA00022475"/>
    </source>
</evidence>
<protein>
    <submittedName>
        <fullName evidence="12">TonB family protein</fullName>
    </submittedName>
</protein>
<dbReference type="PANTHER" id="PTHR33446:SF2">
    <property type="entry name" value="PROTEIN TONB"/>
    <property type="match status" value="1"/>
</dbReference>
<dbReference type="InterPro" id="IPR003538">
    <property type="entry name" value="TonB"/>
</dbReference>
<keyword evidence="3" id="KW-0813">Transport</keyword>
<evidence type="ECO:0000256" key="1">
    <source>
        <dbReference type="ARBA" id="ARBA00004383"/>
    </source>
</evidence>
<feature type="compositionally biased region" description="Polar residues" evidence="10">
    <location>
        <begin position="109"/>
        <end position="125"/>
    </location>
</feature>
<dbReference type="PANTHER" id="PTHR33446">
    <property type="entry name" value="PROTEIN TONB-RELATED"/>
    <property type="match status" value="1"/>
</dbReference>
<dbReference type="PRINTS" id="PR01374">
    <property type="entry name" value="TONBPROTEIN"/>
</dbReference>
<evidence type="ECO:0000256" key="10">
    <source>
        <dbReference type="SAM" id="MobiDB-lite"/>
    </source>
</evidence>